<accession>A0AA42PAT0</accession>
<dbReference type="Proteomes" id="UP001158500">
    <property type="component" value="Unassembled WGS sequence"/>
</dbReference>
<comment type="caution">
    <text evidence="1">The sequence shown here is derived from an EMBL/GenBank/DDBJ whole genome shotgun (WGS) entry which is preliminary data.</text>
</comment>
<dbReference type="RefSeq" id="WP_232015698.1">
    <property type="nucleotide sequence ID" value="NZ_JAMOIC010000009.1"/>
</dbReference>
<dbReference type="EMBL" id="JAOCAE010000006">
    <property type="protein sequence ID" value="MDH1236660.1"/>
    <property type="molecule type" value="Genomic_DNA"/>
</dbReference>
<proteinExistence type="predicted"/>
<gene>
    <name evidence="1" type="ORF">N5C32_11475</name>
</gene>
<name>A0AA42PAT0_STUST</name>
<organism evidence="1 2">
    <name type="scientific">Stutzerimonas stutzeri</name>
    <name type="common">Pseudomonas stutzeri</name>
    <dbReference type="NCBI Taxonomy" id="316"/>
    <lineage>
        <taxon>Bacteria</taxon>
        <taxon>Pseudomonadati</taxon>
        <taxon>Pseudomonadota</taxon>
        <taxon>Gammaproteobacteria</taxon>
        <taxon>Pseudomonadales</taxon>
        <taxon>Pseudomonadaceae</taxon>
        <taxon>Stutzerimonas</taxon>
    </lineage>
</organism>
<evidence type="ECO:0000313" key="2">
    <source>
        <dbReference type="Proteomes" id="UP001158500"/>
    </source>
</evidence>
<reference evidence="1" key="1">
    <citation type="submission" date="2022-09" db="EMBL/GenBank/DDBJ databases">
        <title>Intensive care unit water sources are persistently colonized with multi-drug resistant bacteria and are the site of extensive horizontal gene transfer of antibiotic resistance genes.</title>
        <authorList>
            <person name="Diorio-Toth L."/>
        </authorList>
    </citation>
    <scope>NUCLEOTIDE SEQUENCE</scope>
    <source>
        <strain evidence="1">GD03947</strain>
    </source>
</reference>
<dbReference type="AlphaFoldDB" id="A0AA42PAT0"/>
<dbReference type="SUPFAM" id="SSF51735">
    <property type="entry name" value="NAD(P)-binding Rossmann-fold domains"/>
    <property type="match status" value="1"/>
</dbReference>
<protein>
    <submittedName>
        <fullName evidence="1">SDR family oxidoreductase</fullName>
    </submittedName>
</protein>
<sequence length="22" mass="2174">MASPEASFVSGAELMVDGGFTA</sequence>
<evidence type="ECO:0000313" key="1">
    <source>
        <dbReference type="EMBL" id="MDH1236660.1"/>
    </source>
</evidence>
<dbReference type="InterPro" id="IPR036291">
    <property type="entry name" value="NAD(P)-bd_dom_sf"/>
</dbReference>